<dbReference type="PANTHER" id="PTHR43267">
    <property type="entry name" value="TRNA THREONYLCARBAMOYLADENOSINE DEHYDRATASE"/>
    <property type="match status" value="1"/>
</dbReference>
<dbReference type="SUPFAM" id="SSF54495">
    <property type="entry name" value="UBC-like"/>
    <property type="match status" value="1"/>
</dbReference>
<dbReference type="Proteomes" id="UP000701702">
    <property type="component" value="Unassembled WGS sequence"/>
</dbReference>
<dbReference type="RefSeq" id="WP_224005942.1">
    <property type="nucleotide sequence ID" value="NZ_CAJZAF010000027.1"/>
</dbReference>
<gene>
    <name evidence="2" type="ORF">LMG23994_04458</name>
</gene>
<keyword evidence="3" id="KW-1185">Reference proteome</keyword>
<dbReference type="PANTHER" id="PTHR43267:SF1">
    <property type="entry name" value="TRNA THREONYLCARBAMOYLADENOSINE DEHYDRATASE"/>
    <property type="match status" value="1"/>
</dbReference>
<proteinExistence type="predicted"/>
<dbReference type="InterPro" id="IPR045886">
    <property type="entry name" value="ThiF/MoeB/HesA"/>
</dbReference>
<accession>A0ABN7Z8I0</accession>
<dbReference type="Pfam" id="PF00899">
    <property type="entry name" value="ThiF"/>
    <property type="match status" value="1"/>
</dbReference>
<evidence type="ECO:0000313" key="3">
    <source>
        <dbReference type="Proteomes" id="UP000701702"/>
    </source>
</evidence>
<name>A0ABN7Z8I0_9BURK</name>
<reference evidence="2 3" key="1">
    <citation type="submission" date="2021-08" db="EMBL/GenBank/DDBJ databases">
        <authorList>
            <person name="Peeters C."/>
        </authorList>
    </citation>
    <scope>NUCLEOTIDE SEQUENCE [LARGE SCALE GENOMIC DNA]</scope>
    <source>
        <strain evidence="2 3">LMG 23994</strain>
    </source>
</reference>
<dbReference type="InterPro" id="IPR016135">
    <property type="entry name" value="UBQ-conjugating_enzyme/RWD"/>
</dbReference>
<dbReference type="Gene3D" id="3.40.50.720">
    <property type="entry name" value="NAD(P)-binding Rossmann-like Domain"/>
    <property type="match status" value="1"/>
</dbReference>
<dbReference type="InterPro" id="IPR000594">
    <property type="entry name" value="ThiF_NAD_FAD-bd"/>
</dbReference>
<organism evidence="2 3">
    <name type="scientific">Cupriavidus pinatubonensis</name>
    <dbReference type="NCBI Taxonomy" id="248026"/>
    <lineage>
        <taxon>Bacteria</taxon>
        <taxon>Pseudomonadati</taxon>
        <taxon>Pseudomonadota</taxon>
        <taxon>Betaproteobacteria</taxon>
        <taxon>Burkholderiales</taxon>
        <taxon>Burkholderiaceae</taxon>
        <taxon>Cupriavidus</taxon>
    </lineage>
</organism>
<dbReference type="Gene3D" id="3.10.110.10">
    <property type="entry name" value="Ubiquitin Conjugating Enzyme"/>
    <property type="match status" value="1"/>
</dbReference>
<dbReference type="SUPFAM" id="SSF69572">
    <property type="entry name" value="Activating enzymes of the ubiquitin-like proteins"/>
    <property type="match status" value="1"/>
</dbReference>
<dbReference type="EMBL" id="CAJZAF010000027">
    <property type="protein sequence ID" value="CAG9180610.1"/>
    <property type="molecule type" value="Genomic_DNA"/>
</dbReference>
<sequence length="578" mass="63440">MWFITDNSRYAQERHALGLLEADSPWLQNVQWRIERESLLLCVDAELIVKGVVRPVTMIYPEVFPSAPPSVRPLNSDVRWSGHQYGAGGELCLEWRPDNWLSTVTGADVLASAYRLLDAEAPAGESSDRGYVLSAHNVSLGQEIRGQVSRLVLTPELLEQVERAVVPLEAQFQFRLRDKTIIAWVSEITTATEVVWKAQQTPAGSLLKGAAEPGFILALAEGDPRIVRSRKGVINGARELRAFLLGDKAPEFTQSEAIVLKQGEDIRAVYLSHEKDAVWEIAVIPPDPGARLPERYAVLTEKTVAVVGCGSMGSKVAASLARAGVRKFVLIDDDIFRPENIVRNDLDWADVALHKTDAVGERIRRIRLDASVDIRRQRLGGQESSGLFAGTMAALAKCDLIIDASGDPTAFNHASDVAYRFQRPMTWAVVFGGGFGGLLARSRPGIDPSPQFARAIFDRWCNEQNVSPPPEATRSYEAIGDEGPMVADDSDVSVMAGHLARFSIDLLSAPDDSRFEFSAYVIGFRKDWVFSAAFDTHPINLGSPEERPPEAQMSVEEKLEALTSLLGLLKPSNDPHPA</sequence>
<feature type="domain" description="THIF-type NAD/FAD binding fold" evidence="1">
    <location>
        <begin position="297"/>
        <end position="432"/>
    </location>
</feature>
<protein>
    <recommendedName>
        <fullName evidence="1">THIF-type NAD/FAD binding fold domain-containing protein</fullName>
    </recommendedName>
</protein>
<evidence type="ECO:0000259" key="1">
    <source>
        <dbReference type="Pfam" id="PF00899"/>
    </source>
</evidence>
<comment type="caution">
    <text evidence="2">The sequence shown here is derived from an EMBL/GenBank/DDBJ whole genome shotgun (WGS) entry which is preliminary data.</text>
</comment>
<evidence type="ECO:0000313" key="2">
    <source>
        <dbReference type="EMBL" id="CAG9180610.1"/>
    </source>
</evidence>
<dbReference type="InterPro" id="IPR035985">
    <property type="entry name" value="Ubiquitin-activating_enz"/>
</dbReference>